<dbReference type="Gene3D" id="1.10.150.130">
    <property type="match status" value="1"/>
</dbReference>
<protein>
    <recommendedName>
        <fullName evidence="9">Tyrosine recombinase XerC</fullName>
    </recommendedName>
</protein>
<evidence type="ECO:0000259" key="11">
    <source>
        <dbReference type="PROSITE" id="PS51900"/>
    </source>
</evidence>
<accession>A0ABP7Y1Y1</accession>
<dbReference type="SUPFAM" id="SSF56349">
    <property type="entry name" value="DNA breaking-rejoining enzymes"/>
    <property type="match status" value="1"/>
</dbReference>
<dbReference type="Pfam" id="PF00589">
    <property type="entry name" value="Phage_integrase"/>
    <property type="match status" value="1"/>
</dbReference>
<dbReference type="InterPro" id="IPR011010">
    <property type="entry name" value="DNA_brk_join_enz"/>
</dbReference>
<dbReference type="EMBL" id="BAAAZH010000035">
    <property type="protein sequence ID" value="GAA4129205.1"/>
    <property type="molecule type" value="Genomic_DNA"/>
</dbReference>
<dbReference type="SUPFAM" id="SSF47823">
    <property type="entry name" value="lambda integrase-like, N-terminal domain"/>
    <property type="match status" value="1"/>
</dbReference>
<keyword evidence="7 9" id="KW-0233">DNA recombination</keyword>
<evidence type="ECO:0000256" key="1">
    <source>
        <dbReference type="ARBA" id="ARBA00004496"/>
    </source>
</evidence>
<dbReference type="InterPro" id="IPR013762">
    <property type="entry name" value="Integrase-like_cat_sf"/>
</dbReference>
<keyword evidence="5 9" id="KW-0229">DNA integration</keyword>
<dbReference type="PANTHER" id="PTHR30349:SF77">
    <property type="entry name" value="TYROSINE RECOMBINASE XERC"/>
    <property type="match status" value="1"/>
</dbReference>
<dbReference type="InterPro" id="IPR004107">
    <property type="entry name" value="Integrase_SAM-like_N"/>
</dbReference>
<evidence type="ECO:0000256" key="8">
    <source>
        <dbReference type="ARBA" id="ARBA00023306"/>
    </source>
</evidence>
<evidence type="ECO:0000256" key="9">
    <source>
        <dbReference type="HAMAP-Rule" id="MF_01808"/>
    </source>
</evidence>
<dbReference type="PROSITE" id="PS51900">
    <property type="entry name" value="CB"/>
    <property type="match status" value="1"/>
</dbReference>
<feature type="active site" evidence="9">
    <location>
        <position position="264"/>
    </location>
</feature>
<feature type="active site" evidence="9">
    <location>
        <position position="287"/>
    </location>
</feature>
<feature type="domain" description="Core-binding (CB)" evidence="11">
    <location>
        <begin position="15"/>
        <end position="101"/>
    </location>
</feature>
<keyword evidence="13" id="KW-1185">Reference proteome</keyword>
<comment type="similarity">
    <text evidence="9">Belongs to the 'phage' integrase family. XerC subfamily.</text>
</comment>
<keyword evidence="8 9" id="KW-0131">Cell cycle</keyword>
<keyword evidence="3 9" id="KW-0132">Cell division</keyword>
<keyword evidence="6 9" id="KW-0238">DNA-binding</keyword>
<dbReference type="CDD" id="cd00798">
    <property type="entry name" value="INT_XerDC_C"/>
    <property type="match status" value="1"/>
</dbReference>
<feature type="active site" evidence="9">
    <location>
        <position position="261"/>
    </location>
</feature>
<dbReference type="HAMAP" id="MF_01808">
    <property type="entry name" value="Recomb_XerC_XerD"/>
    <property type="match status" value="1"/>
</dbReference>
<organism evidence="12 13">
    <name type="scientific">Nocardioides fonticola</name>
    <dbReference type="NCBI Taxonomy" id="450363"/>
    <lineage>
        <taxon>Bacteria</taxon>
        <taxon>Bacillati</taxon>
        <taxon>Actinomycetota</taxon>
        <taxon>Actinomycetes</taxon>
        <taxon>Propionibacteriales</taxon>
        <taxon>Nocardioidaceae</taxon>
        <taxon>Nocardioides</taxon>
    </lineage>
</organism>
<feature type="active site" evidence="9">
    <location>
        <position position="190"/>
    </location>
</feature>
<evidence type="ECO:0000259" key="10">
    <source>
        <dbReference type="PROSITE" id="PS51898"/>
    </source>
</evidence>
<comment type="subunit">
    <text evidence="9">Forms a cyclic heterotetrameric complex composed of two molecules of XerC and two molecules of XerD.</text>
</comment>
<dbReference type="InterPro" id="IPR050090">
    <property type="entry name" value="Tyrosine_recombinase_XerCD"/>
</dbReference>
<feature type="active site" evidence="9">
    <location>
        <position position="166"/>
    </location>
</feature>
<comment type="subcellular location">
    <subcellularLocation>
        <location evidence="1 9">Cytoplasm</location>
    </subcellularLocation>
</comment>
<evidence type="ECO:0000256" key="5">
    <source>
        <dbReference type="ARBA" id="ARBA00022908"/>
    </source>
</evidence>
<dbReference type="Proteomes" id="UP001501495">
    <property type="component" value="Unassembled WGS sequence"/>
</dbReference>
<dbReference type="InterPro" id="IPR023009">
    <property type="entry name" value="Tyrosine_recombinase_XerC/XerD"/>
</dbReference>
<dbReference type="PANTHER" id="PTHR30349">
    <property type="entry name" value="PHAGE INTEGRASE-RELATED"/>
    <property type="match status" value="1"/>
</dbReference>
<dbReference type="RefSeq" id="WP_344735435.1">
    <property type="nucleotide sequence ID" value="NZ_BAAAZH010000035.1"/>
</dbReference>
<feature type="domain" description="Tyr recombinase" evidence="10">
    <location>
        <begin position="122"/>
        <end position="309"/>
    </location>
</feature>
<comment type="function">
    <text evidence="9">Site-specific tyrosine recombinase, which acts by catalyzing the cutting and rejoining of the recombining DNA molecules. The XerC-XerD complex is essential to convert dimers of the bacterial chromosome into monomers to permit their segregation at cell division. It also contributes to the segregational stability of plasmids.</text>
</comment>
<dbReference type="InterPro" id="IPR010998">
    <property type="entry name" value="Integrase_recombinase_N"/>
</dbReference>
<evidence type="ECO:0000256" key="3">
    <source>
        <dbReference type="ARBA" id="ARBA00022618"/>
    </source>
</evidence>
<comment type="caution">
    <text evidence="12">The sequence shown here is derived from an EMBL/GenBank/DDBJ whole genome shotgun (WGS) entry which is preliminary data.</text>
</comment>
<dbReference type="Gene3D" id="1.10.443.10">
    <property type="entry name" value="Intergrase catalytic core"/>
    <property type="match status" value="1"/>
</dbReference>
<feature type="active site" description="O-(3'-phospho-DNA)-tyrosine intermediate" evidence="9">
    <location>
        <position position="296"/>
    </location>
</feature>
<gene>
    <name evidence="9" type="primary">xerC</name>
    <name evidence="12" type="ORF">GCM10022215_41430</name>
</gene>
<dbReference type="Pfam" id="PF02899">
    <property type="entry name" value="Phage_int_SAM_1"/>
    <property type="match status" value="1"/>
</dbReference>
<evidence type="ECO:0000256" key="7">
    <source>
        <dbReference type="ARBA" id="ARBA00023172"/>
    </source>
</evidence>
<evidence type="ECO:0000256" key="4">
    <source>
        <dbReference type="ARBA" id="ARBA00022829"/>
    </source>
</evidence>
<proteinExistence type="inferred from homology"/>
<dbReference type="InterPro" id="IPR002104">
    <property type="entry name" value="Integrase_catalytic"/>
</dbReference>
<name>A0ABP7Y1Y1_9ACTN</name>
<evidence type="ECO:0000313" key="12">
    <source>
        <dbReference type="EMBL" id="GAA4129205.1"/>
    </source>
</evidence>
<evidence type="ECO:0000256" key="2">
    <source>
        <dbReference type="ARBA" id="ARBA00022490"/>
    </source>
</evidence>
<reference evidence="13" key="1">
    <citation type="journal article" date="2019" name="Int. J. Syst. Evol. Microbiol.">
        <title>The Global Catalogue of Microorganisms (GCM) 10K type strain sequencing project: providing services to taxonomists for standard genome sequencing and annotation.</title>
        <authorList>
            <consortium name="The Broad Institute Genomics Platform"/>
            <consortium name="The Broad Institute Genome Sequencing Center for Infectious Disease"/>
            <person name="Wu L."/>
            <person name="Ma J."/>
        </authorList>
    </citation>
    <scope>NUCLEOTIDE SEQUENCE [LARGE SCALE GENOMIC DNA]</scope>
    <source>
        <strain evidence="13">JCM 16703</strain>
    </source>
</reference>
<evidence type="ECO:0000256" key="6">
    <source>
        <dbReference type="ARBA" id="ARBA00023125"/>
    </source>
</evidence>
<sequence>MDAEPTATPEAGLPEAFAVALGEYERHLVSERDLTAHTVRAYVADVTSLLDHAHRLGLTRLEDIDLRTLRSWLARQQTTGKARTTIARRSTAARVFTAWAARTGRAPADAGASLARPKAHRELPPVLRADEASRLIAAAVAAADDGSAVGLRDVAMLELLYATGIRVGELVGIDVDDVDRERCVVRVFGKGRKERTVPFGRPAARALGFWLEQGRRELARPDSGPALFLGARGGRIDQRAVRTLVHRRIAEVPGAPDIGPHGLRHTAATHLLEGGADLRSVQELLGHASLATTQLYTHVSTDRLRRAYAQAHPRA</sequence>
<keyword evidence="4 9" id="KW-0159">Chromosome partition</keyword>
<dbReference type="InterPro" id="IPR044068">
    <property type="entry name" value="CB"/>
</dbReference>
<evidence type="ECO:0000313" key="13">
    <source>
        <dbReference type="Proteomes" id="UP001501495"/>
    </source>
</evidence>
<keyword evidence="2 9" id="KW-0963">Cytoplasm</keyword>
<dbReference type="PROSITE" id="PS51898">
    <property type="entry name" value="TYR_RECOMBINASE"/>
    <property type="match status" value="1"/>
</dbReference>